<dbReference type="Gene3D" id="1.10.10.10">
    <property type="entry name" value="Winged helix-like DNA-binding domain superfamily/Winged helix DNA-binding domain"/>
    <property type="match status" value="1"/>
</dbReference>
<dbReference type="InterPro" id="IPR018490">
    <property type="entry name" value="cNMP-bd_dom_sf"/>
</dbReference>
<dbReference type="InterPro" id="IPR036390">
    <property type="entry name" value="WH_DNA-bd_sf"/>
</dbReference>
<evidence type="ECO:0000259" key="4">
    <source>
        <dbReference type="PROSITE" id="PS50042"/>
    </source>
</evidence>
<keyword evidence="6" id="KW-0808">Transferase</keyword>
<sequence length="259" mass="29446">MRITPLYGEGRYKIIGKKGFNDMTDRHSVAPERCPHLSTLMPELWALLDEREREQLLIGVSFYVFQKGEVIFEVDSTPKYCYILAKGQVKISKDGIGEKSQILRMIRPLDFFGIQAYFSGQNNSSNAVAICRSMVCILPIHVLESIILSNARVGLFFIQKLARKLFETDQLTISLAQKHTRGRLAESLLMLKAKYGLEPDNATISIYLSRQELADLSNMTASNAIRTLYSFEEEQVIALDGRKIKIMDEDKLREISKMG</sequence>
<dbReference type="PROSITE" id="PS50042">
    <property type="entry name" value="CNMP_BINDING_3"/>
    <property type="match status" value="1"/>
</dbReference>
<dbReference type="InterPro" id="IPR000595">
    <property type="entry name" value="cNMP-bd_dom"/>
</dbReference>
<keyword evidence="1" id="KW-0805">Transcription regulation</keyword>
<dbReference type="SMART" id="SM00100">
    <property type="entry name" value="cNMP"/>
    <property type="match status" value="1"/>
</dbReference>
<protein>
    <submittedName>
        <fullName evidence="6">cAMP-binding domain of CRP or a regulatory subunit of cAMP-dependent protein kinases</fullName>
    </submittedName>
</protein>
<dbReference type="InterPro" id="IPR012318">
    <property type="entry name" value="HTH_CRP"/>
</dbReference>
<dbReference type="SMART" id="SM00419">
    <property type="entry name" value="HTH_CRP"/>
    <property type="match status" value="1"/>
</dbReference>
<dbReference type="SUPFAM" id="SSF46785">
    <property type="entry name" value="Winged helix' DNA-binding domain"/>
    <property type="match status" value="1"/>
</dbReference>
<dbReference type="Gene3D" id="2.60.120.10">
    <property type="entry name" value="Jelly Rolls"/>
    <property type="match status" value="1"/>
</dbReference>
<evidence type="ECO:0000313" key="7">
    <source>
        <dbReference type="Proteomes" id="UP000189956"/>
    </source>
</evidence>
<evidence type="ECO:0000256" key="1">
    <source>
        <dbReference type="ARBA" id="ARBA00023015"/>
    </source>
</evidence>
<dbReference type="GO" id="GO:0003700">
    <property type="term" value="F:DNA-binding transcription factor activity"/>
    <property type="evidence" value="ECO:0007669"/>
    <property type="project" value="TreeGrafter"/>
</dbReference>
<dbReference type="GO" id="GO:0003677">
    <property type="term" value="F:DNA binding"/>
    <property type="evidence" value="ECO:0007669"/>
    <property type="project" value="UniProtKB-KW"/>
</dbReference>
<accession>A0A1T4JKV0</accession>
<name>A0A1T4JKV0_PORCN</name>
<dbReference type="PROSITE" id="PS51063">
    <property type="entry name" value="HTH_CRP_2"/>
    <property type="match status" value="1"/>
</dbReference>
<dbReference type="InterPro" id="IPR036388">
    <property type="entry name" value="WH-like_DNA-bd_sf"/>
</dbReference>
<keyword evidence="6" id="KW-0418">Kinase</keyword>
<evidence type="ECO:0000256" key="3">
    <source>
        <dbReference type="ARBA" id="ARBA00023163"/>
    </source>
</evidence>
<gene>
    <name evidence="6" type="ORF">SAMN02745205_00010</name>
</gene>
<dbReference type="EMBL" id="FUWL01000003">
    <property type="protein sequence ID" value="SJZ30743.1"/>
    <property type="molecule type" value="Genomic_DNA"/>
</dbReference>
<dbReference type="InterPro" id="IPR014710">
    <property type="entry name" value="RmlC-like_jellyroll"/>
</dbReference>
<feature type="domain" description="HTH crp-type" evidence="5">
    <location>
        <begin position="178"/>
        <end position="250"/>
    </location>
</feature>
<dbReference type="AlphaFoldDB" id="A0A1T4JKV0"/>
<dbReference type="GO" id="GO:0005829">
    <property type="term" value="C:cytosol"/>
    <property type="evidence" value="ECO:0007669"/>
    <property type="project" value="TreeGrafter"/>
</dbReference>
<evidence type="ECO:0000259" key="5">
    <source>
        <dbReference type="PROSITE" id="PS51063"/>
    </source>
</evidence>
<dbReference type="InterPro" id="IPR050397">
    <property type="entry name" value="Env_Response_Regulators"/>
</dbReference>
<dbReference type="SUPFAM" id="SSF51206">
    <property type="entry name" value="cAMP-binding domain-like"/>
    <property type="match status" value="1"/>
</dbReference>
<evidence type="ECO:0000256" key="2">
    <source>
        <dbReference type="ARBA" id="ARBA00023125"/>
    </source>
</evidence>
<dbReference type="Pfam" id="PF13545">
    <property type="entry name" value="HTH_Crp_2"/>
    <property type="match status" value="1"/>
</dbReference>
<dbReference type="Pfam" id="PF00027">
    <property type="entry name" value="cNMP_binding"/>
    <property type="match status" value="1"/>
</dbReference>
<keyword evidence="3" id="KW-0804">Transcription</keyword>
<dbReference type="Proteomes" id="UP000189956">
    <property type="component" value="Unassembled WGS sequence"/>
</dbReference>
<organism evidence="6 7">
    <name type="scientific">Porphyromonas cangingivalis</name>
    <dbReference type="NCBI Taxonomy" id="36874"/>
    <lineage>
        <taxon>Bacteria</taxon>
        <taxon>Pseudomonadati</taxon>
        <taxon>Bacteroidota</taxon>
        <taxon>Bacteroidia</taxon>
        <taxon>Bacteroidales</taxon>
        <taxon>Porphyromonadaceae</taxon>
        <taxon>Porphyromonas</taxon>
    </lineage>
</organism>
<evidence type="ECO:0000313" key="6">
    <source>
        <dbReference type="EMBL" id="SJZ30743.1"/>
    </source>
</evidence>
<feature type="domain" description="Cyclic nucleotide-binding" evidence="4">
    <location>
        <begin position="44"/>
        <end position="164"/>
    </location>
</feature>
<dbReference type="PANTHER" id="PTHR24567">
    <property type="entry name" value="CRP FAMILY TRANSCRIPTIONAL REGULATORY PROTEIN"/>
    <property type="match status" value="1"/>
</dbReference>
<proteinExistence type="predicted"/>
<keyword evidence="2" id="KW-0238">DNA-binding</keyword>
<dbReference type="GO" id="GO:0016301">
    <property type="term" value="F:kinase activity"/>
    <property type="evidence" value="ECO:0007669"/>
    <property type="project" value="UniProtKB-KW"/>
</dbReference>
<reference evidence="6 7" key="1">
    <citation type="submission" date="2017-02" db="EMBL/GenBank/DDBJ databases">
        <authorList>
            <person name="Peterson S.W."/>
        </authorList>
    </citation>
    <scope>NUCLEOTIDE SEQUENCE [LARGE SCALE GENOMIC DNA]</scope>
    <source>
        <strain evidence="6 7">ATCC 700135</strain>
    </source>
</reference>
<dbReference type="CDD" id="cd00038">
    <property type="entry name" value="CAP_ED"/>
    <property type="match status" value="1"/>
</dbReference>
<dbReference type="PANTHER" id="PTHR24567:SF74">
    <property type="entry name" value="HTH-TYPE TRANSCRIPTIONAL REGULATOR ARCR"/>
    <property type="match status" value="1"/>
</dbReference>